<keyword evidence="2" id="KW-0805">Transcription regulation</keyword>
<evidence type="ECO:0000256" key="3">
    <source>
        <dbReference type="ARBA" id="ARBA00023125"/>
    </source>
</evidence>
<evidence type="ECO:0000313" key="5">
    <source>
        <dbReference type="EMBL" id="TQE99447.1"/>
    </source>
</evidence>
<sequence>MKSIRISEAESRVMRYLWDCGSATASEVVDALAEANDWTEATVKTLLNRLKNKGALAVGADGRRYVYTPKLVREDWLLDESTDLVDRLFDGRLAPLVSHFSSHGRLSDSDLAELRALIERLDDGR</sequence>
<name>A0A540VRQ0_9GAMM</name>
<evidence type="ECO:0000256" key="4">
    <source>
        <dbReference type="ARBA" id="ARBA00023163"/>
    </source>
</evidence>
<evidence type="ECO:0000256" key="1">
    <source>
        <dbReference type="ARBA" id="ARBA00011046"/>
    </source>
</evidence>
<dbReference type="SUPFAM" id="SSF46785">
    <property type="entry name" value="Winged helix' DNA-binding domain"/>
    <property type="match status" value="1"/>
</dbReference>
<dbReference type="Proteomes" id="UP000315400">
    <property type="component" value="Unassembled WGS sequence"/>
</dbReference>
<comment type="caution">
    <text evidence="5">The sequence shown here is derived from an EMBL/GenBank/DDBJ whole genome shotgun (WGS) entry which is preliminary data.</text>
</comment>
<dbReference type="Gene3D" id="1.10.10.10">
    <property type="entry name" value="Winged helix-like DNA-binding domain superfamily/Winged helix DNA-binding domain"/>
    <property type="match status" value="1"/>
</dbReference>
<dbReference type="EMBL" id="VIFK01000061">
    <property type="protein sequence ID" value="TQE99447.1"/>
    <property type="molecule type" value="Genomic_DNA"/>
</dbReference>
<gene>
    <name evidence="5" type="ORF">FKY71_08595</name>
</gene>
<proteinExistence type="inferred from homology"/>
<reference evidence="5 6" key="1">
    <citation type="submission" date="2019-06" db="EMBL/GenBank/DDBJ databases">
        <title>Metagenome assembled Genome of Spiribacter salinus SL48-SHIP from the microbial mat of Salt Lake 48 (Novosibirsk region, Russia).</title>
        <authorList>
            <person name="Shipova A."/>
            <person name="Rozanov A.S."/>
            <person name="Bryanskaya A.V."/>
            <person name="Peltek S.E."/>
        </authorList>
    </citation>
    <scope>NUCLEOTIDE SEQUENCE [LARGE SCALE GENOMIC DNA]</scope>
    <source>
        <strain evidence="5">SL48-SHIP-2</strain>
    </source>
</reference>
<dbReference type="PIRSF" id="PIRSF019455">
    <property type="entry name" value="CopR_AtkY"/>
    <property type="match status" value="1"/>
</dbReference>
<accession>A0A540VRQ0</accession>
<keyword evidence="4" id="KW-0804">Transcription</keyword>
<comment type="similarity">
    <text evidence="1">Belongs to the BlaI transcriptional regulatory family.</text>
</comment>
<dbReference type="GO" id="GO:0045892">
    <property type="term" value="P:negative regulation of DNA-templated transcription"/>
    <property type="evidence" value="ECO:0007669"/>
    <property type="project" value="InterPro"/>
</dbReference>
<dbReference type="InterPro" id="IPR036388">
    <property type="entry name" value="WH-like_DNA-bd_sf"/>
</dbReference>
<dbReference type="GO" id="GO:0003677">
    <property type="term" value="F:DNA binding"/>
    <property type="evidence" value="ECO:0007669"/>
    <property type="project" value="UniProtKB-KW"/>
</dbReference>
<organism evidence="5 6">
    <name type="scientific">Spiribacter salinus</name>
    <dbReference type="NCBI Taxonomy" id="1335746"/>
    <lineage>
        <taxon>Bacteria</taxon>
        <taxon>Pseudomonadati</taxon>
        <taxon>Pseudomonadota</taxon>
        <taxon>Gammaproteobacteria</taxon>
        <taxon>Chromatiales</taxon>
        <taxon>Ectothiorhodospiraceae</taxon>
        <taxon>Spiribacter</taxon>
    </lineage>
</organism>
<dbReference type="AlphaFoldDB" id="A0A540VRQ0"/>
<dbReference type="Gene3D" id="1.10.4040.10">
    <property type="entry name" value="Penicillinase repressor domain"/>
    <property type="match status" value="1"/>
</dbReference>
<dbReference type="InterPro" id="IPR005650">
    <property type="entry name" value="BlaI_family"/>
</dbReference>
<evidence type="ECO:0000313" key="6">
    <source>
        <dbReference type="Proteomes" id="UP000315400"/>
    </source>
</evidence>
<dbReference type="Pfam" id="PF03965">
    <property type="entry name" value="Penicillinase_R"/>
    <property type="match status" value="1"/>
</dbReference>
<keyword evidence="3" id="KW-0238">DNA-binding</keyword>
<evidence type="ECO:0000256" key="2">
    <source>
        <dbReference type="ARBA" id="ARBA00023015"/>
    </source>
</evidence>
<protein>
    <submittedName>
        <fullName evidence="5">BlaI/MecI/CopY family transcriptional regulator</fullName>
    </submittedName>
</protein>
<dbReference type="InterPro" id="IPR036390">
    <property type="entry name" value="WH_DNA-bd_sf"/>
</dbReference>